<protein>
    <submittedName>
        <fullName evidence="6">Type III polyketide synthase</fullName>
    </submittedName>
</protein>
<feature type="active site" description="Acyl-thioester intermediate" evidence="3">
    <location>
        <position position="150"/>
    </location>
</feature>
<dbReference type="Proteomes" id="UP000298616">
    <property type="component" value="Chromosome"/>
</dbReference>
<evidence type="ECO:0000259" key="4">
    <source>
        <dbReference type="Pfam" id="PF00195"/>
    </source>
</evidence>
<dbReference type="PANTHER" id="PTHR11877">
    <property type="entry name" value="HYDROXYMETHYLGLUTARYL-COA SYNTHASE"/>
    <property type="match status" value="1"/>
</dbReference>
<dbReference type="RefSeq" id="WP_137090574.1">
    <property type="nucleotide sequence ID" value="NZ_CP028923.1"/>
</dbReference>
<dbReference type="GO" id="GO:0016747">
    <property type="term" value="F:acyltransferase activity, transferring groups other than amino-acyl groups"/>
    <property type="evidence" value="ECO:0007669"/>
    <property type="project" value="InterPro"/>
</dbReference>
<dbReference type="InterPro" id="IPR016039">
    <property type="entry name" value="Thiolase-like"/>
</dbReference>
<dbReference type="GO" id="GO:0030639">
    <property type="term" value="P:polyketide biosynthetic process"/>
    <property type="evidence" value="ECO:0007669"/>
    <property type="project" value="TreeGrafter"/>
</dbReference>
<dbReference type="OrthoDB" id="9786288at2"/>
<name>A0A4D7K6E9_9BACT</name>
<dbReference type="KEGG" id="fpf:DCC35_09645"/>
<evidence type="ECO:0000259" key="5">
    <source>
        <dbReference type="Pfam" id="PF02797"/>
    </source>
</evidence>
<evidence type="ECO:0000313" key="6">
    <source>
        <dbReference type="EMBL" id="QCK14988.1"/>
    </source>
</evidence>
<dbReference type="AlphaFoldDB" id="A0A4D7K6E9"/>
<dbReference type="SUPFAM" id="SSF53901">
    <property type="entry name" value="Thiolase-like"/>
    <property type="match status" value="2"/>
</dbReference>
<feature type="domain" description="Chalcone/stilbene synthase N-terminal" evidence="4">
    <location>
        <begin position="100"/>
        <end position="208"/>
    </location>
</feature>
<dbReference type="EMBL" id="CP028923">
    <property type="protein sequence ID" value="QCK14988.1"/>
    <property type="molecule type" value="Genomic_DNA"/>
</dbReference>
<dbReference type="Pfam" id="PF02797">
    <property type="entry name" value="Chal_sti_synt_C"/>
    <property type="match status" value="1"/>
</dbReference>
<reference evidence="6 7" key="1">
    <citation type="submission" date="2018-04" db="EMBL/GenBank/DDBJ databases">
        <title>Complete genome uncultured novel isolate.</title>
        <authorList>
            <person name="Merlino G."/>
        </authorList>
    </citation>
    <scope>NUCLEOTIDE SEQUENCE [LARGE SCALE GENOMIC DNA]</scope>
    <source>
        <strain evidence="7">R1DC9</strain>
    </source>
</reference>
<evidence type="ECO:0000313" key="7">
    <source>
        <dbReference type="Proteomes" id="UP000298616"/>
    </source>
</evidence>
<proteinExistence type="inferred from homology"/>
<comment type="similarity">
    <text evidence="1">Belongs to the thiolase-like superfamily. Chalcone/stilbene synthases family.</text>
</comment>
<dbReference type="PANTHER" id="PTHR11877:SF46">
    <property type="entry name" value="TYPE III POLYKETIDE SYNTHASE A"/>
    <property type="match status" value="1"/>
</dbReference>
<organism evidence="6 7">
    <name type="scientific">Mangrovivirga cuniculi</name>
    <dbReference type="NCBI Taxonomy" id="2715131"/>
    <lineage>
        <taxon>Bacteria</taxon>
        <taxon>Pseudomonadati</taxon>
        <taxon>Bacteroidota</taxon>
        <taxon>Cytophagia</taxon>
        <taxon>Cytophagales</taxon>
        <taxon>Mangrovivirgaceae</taxon>
        <taxon>Mangrovivirga</taxon>
    </lineage>
</organism>
<sequence length="355" mass="39978">MYITGLELIEAPYDIEQPQLKEVLGKALNLDERNQRAFNVLYRATGIKRRQSVVEDYYRGRSVDFFADEGDRIIFPSTKTRMDLYRKSILEWLIPSVKKIRDKKFGDVEFTHLITVSCTGMYAPGLDYDIQYHLGLNPTIFRQSINFMGCYAGISALRMAKDICKGSPEAKILIVDVEMCSIHFQNSIKHDDLLSNSLFADGAAMIVVEGTDSDNRKLASINSFETQTIPESMNDMAWEIGDEGFNMKLSSYVPQLLGDQLEKFAACFDKDSTLNYAIHPGGRKILEAFQNAFGINSEQLQHSYEILESHGNMSSVTIFYVIQKMISEGKTGKTFAAAFGPGLTMEAANMEIYSN</sequence>
<dbReference type="Gene3D" id="3.40.47.10">
    <property type="match status" value="2"/>
</dbReference>
<dbReference type="InterPro" id="IPR011141">
    <property type="entry name" value="Polyketide_synthase_type-III"/>
</dbReference>
<evidence type="ECO:0000256" key="2">
    <source>
        <dbReference type="ARBA" id="ARBA00022679"/>
    </source>
</evidence>
<evidence type="ECO:0000256" key="3">
    <source>
        <dbReference type="PIRSR" id="PIRSR000451-1"/>
    </source>
</evidence>
<feature type="domain" description="Chalcone/stilbene synthase C-terminal" evidence="5">
    <location>
        <begin position="226"/>
        <end position="348"/>
    </location>
</feature>
<gene>
    <name evidence="6" type="ORF">DCC35_09645</name>
</gene>
<dbReference type="CDD" id="cd00831">
    <property type="entry name" value="CHS_like"/>
    <property type="match status" value="1"/>
</dbReference>
<dbReference type="InterPro" id="IPR012328">
    <property type="entry name" value="Chalcone/stilbene_synt_C"/>
</dbReference>
<dbReference type="InterPro" id="IPR001099">
    <property type="entry name" value="Chalcone/stilbene_synt_N"/>
</dbReference>
<accession>A0A4D7K6E9</accession>
<evidence type="ECO:0000256" key="1">
    <source>
        <dbReference type="ARBA" id="ARBA00005531"/>
    </source>
</evidence>
<keyword evidence="7" id="KW-1185">Reference proteome</keyword>
<keyword evidence="2" id="KW-0808">Transferase</keyword>
<dbReference type="Pfam" id="PF00195">
    <property type="entry name" value="Chal_sti_synt_N"/>
    <property type="match status" value="1"/>
</dbReference>
<dbReference type="PIRSF" id="PIRSF000451">
    <property type="entry name" value="PKS_III"/>
    <property type="match status" value="1"/>
</dbReference>